<comment type="caution">
    <text evidence="6">The sequence shown here is derived from an EMBL/GenBank/DDBJ whole genome shotgun (WGS) entry which is preliminary data.</text>
</comment>
<dbReference type="Pfam" id="PF03466">
    <property type="entry name" value="LysR_substrate"/>
    <property type="match status" value="1"/>
</dbReference>
<dbReference type="Gene3D" id="3.40.190.10">
    <property type="entry name" value="Periplasmic binding protein-like II"/>
    <property type="match status" value="2"/>
</dbReference>
<keyword evidence="3" id="KW-0238">DNA-binding</keyword>
<organism evidence="6">
    <name type="scientific">Burkholderia cenocepacia</name>
    <dbReference type="NCBI Taxonomy" id="95486"/>
    <lineage>
        <taxon>Bacteria</taxon>
        <taxon>Pseudomonadati</taxon>
        <taxon>Pseudomonadota</taxon>
        <taxon>Betaproteobacteria</taxon>
        <taxon>Burkholderiales</taxon>
        <taxon>Burkholderiaceae</taxon>
        <taxon>Burkholderia</taxon>
        <taxon>Burkholderia cepacia complex</taxon>
    </lineage>
</organism>
<dbReference type="PANTHER" id="PTHR30579:SF7">
    <property type="entry name" value="HTH-TYPE TRANSCRIPTIONAL REGULATOR LRHA-RELATED"/>
    <property type="match status" value="1"/>
</dbReference>
<dbReference type="InterPro" id="IPR050176">
    <property type="entry name" value="LTTR"/>
</dbReference>
<gene>
    <name evidence="6" type="ORF">DT99_05905</name>
</gene>
<dbReference type="SUPFAM" id="SSF53850">
    <property type="entry name" value="Periplasmic binding protein-like II"/>
    <property type="match status" value="1"/>
</dbReference>
<dbReference type="Pfam" id="PF00126">
    <property type="entry name" value="HTH_1"/>
    <property type="match status" value="1"/>
</dbReference>
<dbReference type="InterPro" id="IPR005119">
    <property type="entry name" value="LysR_subst-bd"/>
</dbReference>
<evidence type="ECO:0000259" key="5">
    <source>
        <dbReference type="PROSITE" id="PS50931"/>
    </source>
</evidence>
<keyword evidence="2" id="KW-0805">Transcription regulation</keyword>
<dbReference type="GO" id="GO:0003677">
    <property type="term" value="F:DNA binding"/>
    <property type="evidence" value="ECO:0007669"/>
    <property type="project" value="UniProtKB-KW"/>
</dbReference>
<name>A0A071MI57_9BURK</name>
<reference evidence="6" key="1">
    <citation type="submission" date="2014-04" db="EMBL/GenBank/DDBJ databases">
        <title>In planta biocontrol of soil-borne Fusarium wilt of banana through a plant endophytic bacterium, Burkholderia cenocepacia 869T2.</title>
        <authorList>
            <person name="Ho Y.-N."/>
            <person name="Chiang H.-M."/>
            <person name="Chao C.-P."/>
            <person name="Su C.-C."/>
            <person name="Hsu H.-F."/>
            <person name="Guo C.-T."/>
            <person name="Hsieh J.-L."/>
            <person name="Huang C.-C."/>
        </authorList>
    </citation>
    <scope>NUCLEOTIDE SEQUENCE [LARGE SCALE GENOMIC DNA]</scope>
    <source>
        <strain evidence="6">869T2</strain>
    </source>
</reference>
<dbReference type="PRINTS" id="PR00039">
    <property type="entry name" value="HTHLYSR"/>
</dbReference>
<dbReference type="InterPro" id="IPR036390">
    <property type="entry name" value="WH_DNA-bd_sf"/>
</dbReference>
<dbReference type="FunFam" id="1.10.10.10:FF:000001">
    <property type="entry name" value="LysR family transcriptional regulator"/>
    <property type="match status" value="1"/>
</dbReference>
<keyword evidence="4" id="KW-0804">Transcription</keyword>
<evidence type="ECO:0000256" key="4">
    <source>
        <dbReference type="ARBA" id="ARBA00023163"/>
    </source>
</evidence>
<dbReference type="InterPro" id="IPR036388">
    <property type="entry name" value="WH-like_DNA-bd_sf"/>
</dbReference>
<dbReference type="AlphaFoldDB" id="A0A071MI57"/>
<dbReference type="PROSITE" id="PS50931">
    <property type="entry name" value="HTH_LYSR"/>
    <property type="match status" value="1"/>
</dbReference>
<comment type="similarity">
    <text evidence="1">Belongs to the LysR transcriptional regulatory family.</text>
</comment>
<proteinExistence type="inferred from homology"/>
<dbReference type="InterPro" id="IPR000847">
    <property type="entry name" value="LysR_HTH_N"/>
</dbReference>
<sequence>MRPLPPELLRSFVAVAQSGSFTAASERVSLSQSTVSQHIRRLEELLDRPLFERDTRNVHLSQHGDALFRYAVRILELMDEAVTSVCGPPLSGKVRLAMSEDFASAHLTAALASFVQRNPDVELAISTGLSGDLFDALDEGRHDLVFAKRIAGSRRGRVIRSEPLYWCTGPESRLTGHEVVLPLAMHPEPSVSRRRVLESLEAIGRPYRIAVVSSSVAVLRAAASAGLGVSAFAGYVIPAGLARLDAGLPELGELEYVIDRPAAASRSTLALEATLIAAAAGL</sequence>
<dbReference type="OrthoDB" id="6555293at2"/>
<evidence type="ECO:0000256" key="3">
    <source>
        <dbReference type="ARBA" id="ARBA00023125"/>
    </source>
</evidence>
<dbReference type="GO" id="GO:0003700">
    <property type="term" value="F:DNA-binding transcription factor activity"/>
    <property type="evidence" value="ECO:0007669"/>
    <property type="project" value="InterPro"/>
</dbReference>
<feature type="domain" description="HTH lysR-type" evidence="5">
    <location>
        <begin position="4"/>
        <end position="61"/>
    </location>
</feature>
<evidence type="ECO:0000313" key="6">
    <source>
        <dbReference type="EMBL" id="KEA60574.1"/>
    </source>
</evidence>
<accession>A0A071MI57</accession>
<dbReference type="EMBL" id="JJOA01000005">
    <property type="protein sequence ID" value="KEA60574.1"/>
    <property type="molecule type" value="Genomic_DNA"/>
</dbReference>
<dbReference type="Gene3D" id="1.10.10.10">
    <property type="entry name" value="Winged helix-like DNA-binding domain superfamily/Winged helix DNA-binding domain"/>
    <property type="match status" value="1"/>
</dbReference>
<dbReference type="SUPFAM" id="SSF46785">
    <property type="entry name" value="Winged helix' DNA-binding domain"/>
    <property type="match status" value="1"/>
</dbReference>
<dbReference type="PANTHER" id="PTHR30579">
    <property type="entry name" value="TRANSCRIPTIONAL REGULATOR"/>
    <property type="match status" value="1"/>
</dbReference>
<evidence type="ECO:0000256" key="2">
    <source>
        <dbReference type="ARBA" id="ARBA00023015"/>
    </source>
</evidence>
<protein>
    <submittedName>
        <fullName evidence="6">LysR family transcriptional regulator</fullName>
    </submittedName>
</protein>
<evidence type="ECO:0000256" key="1">
    <source>
        <dbReference type="ARBA" id="ARBA00009437"/>
    </source>
</evidence>